<dbReference type="Proteomes" id="UP000238413">
    <property type="component" value="Chromosome"/>
</dbReference>
<reference evidence="1 2" key="1">
    <citation type="submission" date="2018-02" db="EMBL/GenBank/DDBJ databases">
        <title>Complete genome sequence of Streptomyces dengpaensis, the producer of angucyclines.</title>
        <authorList>
            <person name="Yumei L."/>
        </authorList>
    </citation>
    <scope>NUCLEOTIDE SEQUENCE [LARGE SCALE GENOMIC DNA]</scope>
    <source>
        <strain evidence="1 2">XZHG99</strain>
    </source>
</reference>
<proteinExistence type="predicted"/>
<protein>
    <submittedName>
        <fullName evidence="1">Uncharacterized protein</fullName>
    </submittedName>
</protein>
<dbReference type="EMBL" id="CP026652">
    <property type="protein sequence ID" value="AVH55589.1"/>
    <property type="molecule type" value="Genomic_DNA"/>
</dbReference>
<organism evidence="1 2">
    <name type="scientific">Streptomyces dengpaensis</name>
    <dbReference type="NCBI Taxonomy" id="2049881"/>
    <lineage>
        <taxon>Bacteria</taxon>
        <taxon>Bacillati</taxon>
        <taxon>Actinomycetota</taxon>
        <taxon>Actinomycetes</taxon>
        <taxon>Kitasatosporales</taxon>
        <taxon>Streptomycetaceae</taxon>
        <taxon>Streptomyces</taxon>
    </lineage>
</organism>
<sequence length="100" mass="10785">MGQYAVYEVADTMLVVAAHVDVMKRAEANRQGQLLQGSALLYQRPQSVGADGIGCGRYGRSHQLCRHRLLPGADAYLDEIGVAVPPFPELCAAGHHCPQL</sequence>
<evidence type="ECO:0000313" key="1">
    <source>
        <dbReference type="EMBL" id="AVH55589.1"/>
    </source>
</evidence>
<gene>
    <name evidence="1" type="ORF">C4B68_07120</name>
</gene>
<accession>A0ABN5HXC1</accession>
<evidence type="ECO:0000313" key="2">
    <source>
        <dbReference type="Proteomes" id="UP000238413"/>
    </source>
</evidence>
<name>A0ABN5HXC1_9ACTN</name>
<keyword evidence="2" id="KW-1185">Reference proteome</keyword>